<dbReference type="InterPro" id="IPR046253">
    <property type="entry name" value="DUF6286"/>
</dbReference>
<evidence type="ECO:0000313" key="4">
    <source>
        <dbReference type="EMBL" id="GHI49158.1"/>
    </source>
</evidence>
<reference evidence="4" key="4">
    <citation type="submission" date="2022-09" db="EMBL/GenBank/DDBJ databases">
        <title>Whole genome shotgun sequence of Streptomyces albidoflavus NBRC 12854.</title>
        <authorList>
            <person name="Komaki H."/>
            <person name="Tamura T."/>
        </authorList>
    </citation>
    <scope>NUCLEOTIDE SEQUENCE</scope>
    <source>
        <strain evidence="4">NBRC 12854</strain>
    </source>
</reference>
<comment type="caution">
    <text evidence="5">The sequence shown here is derived from an EMBL/GenBank/DDBJ whole genome shotgun (WGS) entry which is preliminary data.</text>
</comment>
<keyword evidence="10" id="KW-1185">Reference proteome</keyword>
<dbReference type="EMBL" id="PKLL01000025">
    <property type="protein sequence ID" value="RZE19473.1"/>
    <property type="molecule type" value="Genomic_DNA"/>
</dbReference>
<evidence type="ECO:0000313" key="6">
    <source>
        <dbReference type="EMBL" id="RZE34568.1"/>
    </source>
</evidence>
<evidence type="ECO:0000313" key="9">
    <source>
        <dbReference type="Proteomes" id="UP000292693"/>
    </source>
</evidence>
<feature type="compositionally biased region" description="Polar residues" evidence="1">
    <location>
        <begin position="1"/>
        <end position="10"/>
    </location>
</feature>
<dbReference type="Proteomes" id="UP001051844">
    <property type="component" value="Unassembled WGS sequence"/>
</dbReference>
<reference evidence="8 9" key="1">
    <citation type="submission" date="2017-12" db="EMBL/GenBank/DDBJ databases">
        <title>Population genomics insights into the ecological differentiation and adaptive evolution in streptomycetes.</title>
        <authorList>
            <person name="Li Y."/>
            <person name="Huang Y."/>
        </authorList>
    </citation>
    <scope>NUCLEOTIDE SEQUENCE [LARGE SCALE GENOMIC DNA]</scope>
    <source>
        <strain evidence="6 8">FXJ.2339</strain>
        <strain evidence="5 9">NBRC 100770</strain>
    </source>
</reference>
<keyword evidence="2" id="KW-1133">Transmembrane helix</keyword>
<feature type="domain" description="DUF6286" evidence="3">
    <location>
        <begin position="111"/>
        <end position="214"/>
    </location>
</feature>
<dbReference type="Proteomes" id="UP000292693">
    <property type="component" value="Unassembled WGS sequence"/>
</dbReference>
<evidence type="ECO:0000313" key="5">
    <source>
        <dbReference type="EMBL" id="RZE19473.1"/>
    </source>
</evidence>
<gene>
    <name evidence="6" type="ORF">C0Q91_26120</name>
    <name evidence="5" type="ORF">C0Q92_25865</name>
    <name evidence="7" type="ORF">FRZ02_17855</name>
    <name evidence="4" type="ORF">ScoT_53320</name>
</gene>
<accession>A0A126Y9L0</accession>
<keyword evidence="2" id="KW-0812">Transmembrane</keyword>
<proteinExistence type="predicted"/>
<evidence type="ECO:0000313" key="7">
    <source>
        <dbReference type="EMBL" id="TWV22997.1"/>
    </source>
</evidence>
<feature type="transmembrane region" description="Helical" evidence="2">
    <location>
        <begin position="101"/>
        <end position="121"/>
    </location>
</feature>
<dbReference type="Pfam" id="PF19803">
    <property type="entry name" value="DUF6286"/>
    <property type="match status" value="1"/>
</dbReference>
<evidence type="ECO:0000256" key="2">
    <source>
        <dbReference type="SAM" id="Phobius"/>
    </source>
</evidence>
<dbReference type="Proteomes" id="UP000318052">
    <property type="component" value="Unassembled WGS sequence"/>
</dbReference>
<feature type="transmembrane region" description="Helical" evidence="2">
    <location>
        <begin position="52"/>
        <end position="70"/>
    </location>
</feature>
<evidence type="ECO:0000259" key="3">
    <source>
        <dbReference type="Pfam" id="PF19803"/>
    </source>
</evidence>
<evidence type="ECO:0000256" key="1">
    <source>
        <dbReference type="SAM" id="MobiDB-lite"/>
    </source>
</evidence>
<accession>A0A2M9SM73</accession>
<keyword evidence="2" id="KW-0472">Membrane</keyword>
<dbReference type="KEGG" id="salb:XNR_4987"/>
<dbReference type="EMBL" id="BNDZ01000005">
    <property type="protein sequence ID" value="GHI49158.1"/>
    <property type="molecule type" value="Genomic_DNA"/>
</dbReference>
<name>A0A126Y9L0_9ACTN</name>
<organism evidence="5 9">
    <name type="scientific">Streptomyces albidoflavus</name>
    <dbReference type="NCBI Taxonomy" id="1886"/>
    <lineage>
        <taxon>Bacteria</taxon>
        <taxon>Bacillati</taxon>
        <taxon>Actinomycetota</taxon>
        <taxon>Actinomycetes</taxon>
        <taxon>Kitasatosporales</taxon>
        <taxon>Streptomycetaceae</taxon>
        <taxon>Streptomyces</taxon>
        <taxon>Streptomyces albidoflavus group</taxon>
    </lineage>
</organism>
<dbReference type="AlphaFoldDB" id="A0A126Y9L0"/>
<reference evidence="10" key="2">
    <citation type="journal article" date="2019" name="Microbiol. Resour. Announc.">
        <title>Draft Genomic Sequences of Streptomyces misionensis and Streptomyces albidoflavus, bacteria applied for phytopathogen biocontrol.</title>
        <authorList>
            <person name="Pylro V."/>
            <person name="Dias A."/>
            <person name="Andreote F."/>
            <person name="Varani A."/>
            <person name="Andreote C."/>
            <person name="Bernardo E."/>
            <person name="Martins T."/>
        </authorList>
    </citation>
    <scope>NUCLEOTIDE SEQUENCE [LARGE SCALE GENOMIC DNA]</scope>
    <source>
        <strain evidence="10">77</strain>
    </source>
</reference>
<dbReference type="Proteomes" id="UP000292095">
    <property type="component" value="Unassembled WGS sequence"/>
</dbReference>
<evidence type="ECO:0000313" key="10">
    <source>
        <dbReference type="Proteomes" id="UP000318052"/>
    </source>
</evidence>
<feature type="region of interest" description="Disordered" evidence="1">
    <location>
        <begin position="1"/>
        <end position="40"/>
    </location>
</feature>
<protein>
    <recommendedName>
        <fullName evidence="3">DUF6286 domain-containing protein</fullName>
    </recommendedName>
</protein>
<sequence>MSETPEQNGATRAGSGGVLEKDPRVLDPTPPERGPGLAPGGRAHRFWSARRIPAALTALVLLGASGLLLYDVVAVRAGHRAMAWRRTLARELASRPLDDTWTLVGAGVAAALGLWLLLLALTPGRRRLLQMNKVHPDVRAVLHRKAAALVLRDRAMEVPGVQSAKVRLKRRKAKVRAVAHFRDVDEVRTDLRSASGRAVEDLGLARPPKVSVKVVRPRRKG</sequence>
<dbReference type="EMBL" id="VOGX01000032">
    <property type="protein sequence ID" value="TWV22997.1"/>
    <property type="molecule type" value="Genomic_DNA"/>
</dbReference>
<dbReference type="RefSeq" id="WP_008403786.1">
    <property type="nucleotide sequence ID" value="NC_020990.1"/>
</dbReference>
<reference evidence="7" key="3">
    <citation type="submission" date="2019-07" db="EMBL/GenBank/DDBJ databases">
        <authorList>
            <person name="Pylro V."/>
            <person name="Dias A."/>
            <person name="Andreote F."/>
            <person name="Varani A."/>
            <person name="Andreote C."/>
            <person name="Bernardo E."/>
            <person name="Martins T."/>
        </authorList>
    </citation>
    <scope>NUCLEOTIDE SEQUENCE</scope>
    <source>
        <strain evidence="7">77</strain>
    </source>
</reference>
<evidence type="ECO:0000313" key="8">
    <source>
        <dbReference type="Proteomes" id="UP000292095"/>
    </source>
</evidence>
<dbReference type="EMBL" id="PKLK01000029">
    <property type="protein sequence ID" value="RZE34568.1"/>
    <property type="molecule type" value="Genomic_DNA"/>
</dbReference>